<evidence type="ECO:0000313" key="2">
    <source>
        <dbReference type="EMBL" id="KAB8073036.1"/>
    </source>
</evidence>
<dbReference type="EMBL" id="ML732234">
    <property type="protein sequence ID" value="KAB8073036.1"/>
    <property type="molecule type" value="Genomic_DNA"/>
</dbReference>
<feature type="signal peptide" evidence="1">
    <location>
        <begin position="1"/>
        <end position="20"/>
    </location>
</feature>
<protein>
    <recommendedName>
        <fullName evidence="4">AA1-like domain-containing protein</fullName>
    </recommendedName>
</protein>
<feature type="chain" id="PRO_5024979819" description="AA1-like domain-containing protein" evidence="1">
    <location>
        <begin position="21"/>
        <end position="148"/>
    </location>
</feature>
<keyword evidence="3" id="KW-1185">Reference proteome</keyword>
<organism evidence="2 3">
    <name type="scientific">Aspergillus leporis</name>
    <dbReference type="NCBI Taxonomy" id="41062"/>
    <lineage>
        <taxon>Eukaryota</taxon>
        <taxon>Fungi</taxon>
        <taxon>Dikarya</taxon>
        <taxon>Ascomycota</taxon>
        <taxon>Pezizomycotina</taxon>
        <taxon>Eurotiomycetes</taxon>
        <taxon>Eurotiomycetidae</taxon>
        <taxon>Eurotiales</taxon>
        <taxon>Aspergillaceae</taxon>
        <taxon>Aspergillus</taxon>
        <taxon>Aspergillus subgen. Circumdati</taxon>
    </lineage>
</organism>
<dbReference type="AlphaFoldDB" id="A0A5N5WWV0"/>
<reference evidence="2 3" key="1">
    <citation type="submission" date="2019-04" db="EMBL/GenBank/DDBJ databases">
        <title>Friends and foes A comparative genomics study of 23 Aspergillus species from section Flavi.</title>
        <authorList>
            <consortium name="DOE Joint Genome Institute"/>
            <person name="Kjaerbolling I."/>
            <person name="Vesth T."/>
            <person name="Frisvad J.C."/>
            <person name="Nybo J.L."/>
            <person name="Theobald S."/>
            <person name="Kildgaard S."/>
            <person name="Isbrandt T."/>
            <person name="Kuo A."/>
            <person name="Sato A."/>
            <person name="Lyhne E.K."/>
            <person name="Kogle M.E."/>
            <person name="Wiebenga A."/>
            <person name="Kun R.S."/>
            <person name="Lubbers R.J."/>
            <person name="Makela M.R."/>
            <person name="Barry K."/>
            <person name="Chovatia M."/>
            <person name="Clum A."/>
            <person name="Daum C."/>
            <person name="Haridas S."/>
            <person name="He G."/>
            <person name="LaButti K."/>
            <person name="Lipzen A."/>
            <person name="Mondo S."/>
            <person name="Riley R."/>
            <person name="Salamov A."/>
            <person name="Simmons B.A."/>
            <person name="Magnuson J.K."/>
            <person name="Henrissat B."/>
            <person name="Mortensen U.H."/>
            <person name="Larsen T.O."/>
            <person name="Devries R.P."/>
            <person name="Grigoriev I.V."/>
            <person name="Machida M."/>
            <person name="Baker S.E."/>
            <person name="Andersen M.R."/>
        </authorList>
    </citation>
    <scope>NUCLEOTIDE SEQUENCE [LARGE SCALE GENOMIC DNA]</scope>
    <source>
        <strain evidence="2 3">CBS 151.66</strain>
    </source>
</reference>
<evidence type="ECO:0000313" key="3">
    <source>
        <dbReference type="Proteomes" id="UP000326565"/>
    </source>
</evidence>
<evidence type="ECO:0000256" key="1">
    <source>
        <dbReference type="SAM" id="SignalP"/>
    </source>
</evidence>
<name>A0A5N5WWV0_9EURO</name>
<dbReference type="Proteomes" id="UP000326565">
    <property type="component" value="Unassembled WGS sequence"/>
</dbReference>
<accession>A0A5N5WWV0</accession>
<gene>
    <name evidence="2" type="ORF">BDV29DRAFT_157949</name>
</gene>
<keyword evidence="1" id="KW-0732">Signal</keyword>
<sequence>MRFHATRFLALLAAVMAAVADDVITIKLPESDAMGMPSQVKLIGTTGGLSTTVVFDCPATTSAPTSSAAATGTAALFDDDDCTNHSGGFTMTVGSAFLTADTTTLACKHTSHSSVMSKFMLRLSTVSETCSLGGTTTVSCVSPATLPA</sequence>
<proteinExistence type="predicted"/>
<evidence type="ECO:0008006" key="4">
    <source>
        <dbReference type="Google" id="ProtNLM"/>
    </source>
</evidence>